<dbReference type="InterPro" id="IPR022584">
    <property type="entry name" value="DUF2937"/>
</dbReference>
<sequence length="167" mass="18129">MLRSRLALFVGAVVGLTASQIPEYAQQYRQRLGGAIDELQKIVSQFDADSAQLGLSEEQGIARLSGDGDEFIRERGLQMEQIVARLQTLSRANADMARSGSLGRLAALAADFDPLIARQAYASYEPAVPVTSEGFVLAGLGFLTGVGLFRALTAPLRRFRRRRPMSA</sequence>
<name>A0A4U8Z418_METTU</name>
<evidence type="ECO:0008006" key="4">
    <source>
        <dbReference type="Google" id="ProtNLM"/>
    </source>
</evidence>
<proteinExistence type="predicted"/>
<evidence type="ECO:0000313" key="2">
    <source>
        <dbReference type="EMBL" id="VFU10216.1"/>
    </source>
</evidence>
<keyword evidence="1" id="KW-1133">Transmembrane helix</keyword>
<feature type="transmembrane region" description="Helical" evidence="1">
    <location>
        <begin position="134"/>
        <end position="153"/>
    </location>
</feature>
<keyword evidence="1" id="KW-0472">Membrane</keyword>
<reference evidence="2 3" key="1">
    <citation type="submission" date="2019-03" db="EMBL/GenBank/DDBJ databases">
        <authorList>
            <person name="Kox A.R. M."/>
        </authorList>
    </citation>
    <scope>NUCLEOTIDE SEQUENCE [LARGE SCALE GENOMIC DNA]</scope>
    <source>
        <strain evidence="2">MTUNDRAET4 annotated genome</strain>
    </source>
</reference>
<evidence type="ECO:0000256" key="1">
    <source>
        <dbReference type="SAM" id="Phobius"/>
    </source>
</evidence>
<accession>A0A4U8Z418</accession>
<gene>
    <name evidence="2" type="ORF">MTUNDRAET4_3329</name>
</gene>
<dbReference type="Proteomes" id="UP000294360">
    <property type="component" value="Chromosome"/>
</dbReference>
<protein>
    <recommendedName>
        <fullName evidence="4">DUF2937 domain-containing protein</fullName>
    </recommendedName>
</protein>
<organism evidence="2 3">
    <name type="scientific">Methylocella tundrae</name>
    <dbReference type="NCBI Taxonomy" id="227605"/>
    <lineage>
        <taxon>Bacteria</taxon>
        <taxon>Pseudomonadati</taxon>
        <taxon>Pseudomonadota</taxon>
        <taxon>Alphaproteobacteria</taxon>
        <taxon>Hyphomicrobiales</taxon>
        <taxon>Beijerinckiaceae</taxon>
        <taxon>Methylocella</taxon>
    </lineage>
</organism>
<dbReference type="EMBL" id="LR536450">
    <property type="protein sequence ID" value="VFU10216.1"/>
    <property type="molecule type" value="Genomic_DNA"/>
</dbReference>
<keyword evidence="1" id="KW-0812">Transmembrane</keyword>
<dbReference type="AlphaFoldDB" id="A0A4U8Z418"/>
<dbReference type="RefSeq" id="WP_166795964.1">
    <property type="nucleotide sequence ID" value="NZ_CP139089.1"/>
</dbReference>
<evidence type="ECO:0000313" key="3">
    <source>
        <dbReference type="Proteomes" id="UP000294360"/>
    </source>
</evidence>
<dbReference type="Pfam" id="PF11157">
    <property type="entry name" value="DUF2937"/>
    <property type="match status" value="1"/>
</dbReference>
<dbReference type="KEGG" id="mtun:MTUNDRAET4_3329"/>